<evidence type="ECO:0000256" key="1">
    <source>
        <dbReference type="SAM" id="MobiDB-lite"/>
    </source>
</evidence>
<gene>
    <name evidence="2" type="ORF">GNLVRS02_ARAD1B05940g</name>
</gene>
<sequence>MRAMRGRSYYDDPDSVLSYYLRGDTINRGTRSVSFPLSLDRTPIELLDETPPPESPDSTPGLANPSEVEESRKDTGSPTPSPSPNSGMGTGNRTPRPLRRRLASVNDVSRRSFAASTSMDDPLSGTESNGSITSTSSQSRPSTAATGNNTVPNITSHAGPNQGRASVAGDLMSSTPRKRGTGGSISLPTSANRSSTSFSTYSGFSPAKFRDELDDLGQRIEELKLTRPLSRRSRTSLGYAPERSSFGYSQDRNSFGYGQDSPASSSTQLALRRRSQFQDIDPNDLDELSASARFSDRTPGRRTRPLTAHNLRPPPPPPRPSLTRQTDAERYLLEVIEHARRVRDHDILVVLLERVVSDTMSLYNYLDTAEGPMVDRLCLSLSDFILRFVETSPDHNTETGKRSTANPPPPTTPRRPLSSLGTGFRNDRF</sequence>
<accession>A0A060T5B2</accession>
<feature type="region of interest" description="Disordered" evidence="1">
    <location>
        <begin position="230"/>
        <end position="325"/>
    </location>
</feature>
<reference evidence="2" key="1">
    <citation type="submission" date="2014-02" db="EMBL/GenBank/DDBJ databases">
        <authorList>
            <person name="Genoscope - CEA"/>
        </authorList>
    </citation>
    <scope>NUCLEOTIDE SEQUENCE</scope>
    <source>
        <strain evidence="2">LS3</strain>
    </source>
</reference>
<dbReference type="AlphaFoldDB" id="A0A060T5B2"/>
<evidence type="ECO:0000313" key="2">
    <source>
        <dbReference type="EMBL" id="CDP36128.1"/>
    </source>
</evidence>
<reference evidence="2" key="2">
    <citation type="submission" date="2014-06" db="EMBL/GenBank/DDBJ databases">
        <title>The complete genome of Blastobotrys (Arxula) adeninivorans LS3 - a yeast of biotechnological interest.</title>
        <authorList>
            <person name="Kunze G."/>
            <person name="Gaillardin C."/>
            <person name="Czernicka M."/>
            <person name="Durrens P."/>
            <person name="Martin T."/>
            <person name="Boer E."/>
            <person name="Gabaldon T."/>
            <person name="Cruz J."/>
            <person name="Talla E."/>
            <person name="Marck C."/>
            <person name="Goffeau A."/>
            <person name="Barbe V."/>
            <person name="Baret P."/>
            <person name="Baronian K."/>
            <person name="Beier S."/>
            <person name="Bleykasten C."/>
            <person name="Bode R."/>
            <person name="Casaregola S."/>
            <person name="Despons L."/>
            <person name="Fairhead C."/>
            <person name="Giersberg M."/>
            <person name="Gierski P."/>
            <person name="Hahnel U."/>
            <person name="Hartmann A."/>
            <person name="Jankowska D."/>
            <person name="Jubin C."/>
            <person name="Jung P."/>
            <person name="Lafontaine I."/>
            <person name="Leh-Louis V."/>
            <person name="Lemaire M."/>
            <person name="Marcet-Houben M."/>
            <person name="Mascher M."/>
            <person name="Morel G."/>
            <person name="Richard G.-F."/>
            <person name="Riechen J."/>
            <person name="Sacerdot C."/>
            <person name="Sarkar A."/>
            <person name="Savel G."/>
            <person name="Schacherer J."/>
            <person name="Sherman D."/>
            <person name="Straub M.-L."/>
            <person name="Stein N."/>
            <person name="Thierry A."/>
            <person name="Trautwein-Schult A."/>
            <person name="Westhof E."/>
            <person name="Worch S."/>
            <person name="Dujon B."/>
            <person name="Souciet J.-L."/>
            <person name="Wincker P."/>
            <person name="Scholz U."/>
            <person name="Neuveglise N."/>
        </authorList>
    </citation>
    <scope>NUCLEOTIDE SEQUENCE</scope>
    <source>
        <strain evidence="2">LS3</strain>
    </source>
</reference>
<proteinExistence type="predicted"/>
<feature type="compositionally biased region" description="Low complexity" evidence="1">
    <location>
        <begin position="194"/>
        <end position="205"/>
    </location>
</feature>
<feature type="region of interest" description="Disordered" evidence="1">
    <location>
        <begin position="393"/>
        <end position="429"/>
    </location>
</feature>
<feature type="region of interest" description="Disordered" evidence="1">
    <location>
        <begin position="28"/>
        <end position="208"/>
    </location>
</feature>
<feature type="compositionally biased region" description="Polar residues" evidence="1">
    <location>
        <begin position="184"/>
        <end position="193"/>
    </location>
</feature>
<organism evidence="2">
    <name type="scientific">Blastobotrys adeninivorans</name>
    <name type="common">Yeast</name>
    <name type="synonym">Arxula adeninivorans</name>
    <dbReference type="NCBI Taxonomy" id="409370"/>
    <lineage>
        <taxon>Eukaryota</taxon>
        <taxon>Fungi</taxon>
        <taxon>Dikarya</taxon>
        <taxon>Ascomycota</taxon>
        <taxon>Saccharomycotina</taxon>
        <taxon>Dipodascomycetes</taxon>
        <taxon>Dipodascales</taxon>
        <taxon>Trichomonascaceae</taxon>
        <taxon>Blastobotrys</taxon>
    </lineage>
</organism>
<protein>
    <submittedName>
        <fullName evidence="2">ARAD1B05940p</fullName>
    </submittedName>
</protein>
<dbReference type="EMBL" id="HG937692">
    <property type="protein sequence ID" value="CDP36128.1"/>
    <property type="molecule type" value="Genomic_DNA"/>
</dbReference>
<feature type="compositionally biased region" description="Low complexity" evidence="1">
    <location>
        <begin position="124"/>
        <end position="146"/>
    </location>
</feature>
<feature type="compositionally biased region" description="Polar residues" evidence="1">
    <location>
        <begin position="147"/>
        <end position="159"/>
    </location>
</feature>
<name>A0A060T5B2_BLAAD</name>